<organism evidence="1 2">
    <name type="scientific">Nonomuraea jabiensis</name>
    <dbReference type="NCBI Taxonomy" id="882448"/>
    <lineage>
        <taxon>Bacteria</taxon>
        <taxon>Bacillati</taxon>
        <taxon>Actinomycetota</taxon>
        <taxon>Actinomycetes</taxon>
        <taxon>Streptosporangiales</taxon>
        <taxon>Streptosporangiaceae</taxon>
        <taxon>Nonomuraea</taxon>
    </lineage>
</organism>
<dbReference type="AlphaFoldDB" id="A0A7W9GIG7"/>
<proteinExistence type="predicted"/>
<comment type="caution">
    <text evidence="1">The sequence shown here is derived from an EMBL/GenBank/DDBJ whole genome shotgun (WGS) entry which is preliminary data.</text>
</comment>
<gene>
    <name evidence="1" type="ORF">HD596_010917</name>
</gene>
<dbReference type="RefSeq" id="WP_185077150.1">
    <property type="nucleotide sequence ID" value="NZ_JACHMB010000001.1"/>
</dbReference>
<reference evidence="1 2" key="1">
    <citation type="submission" date="2020-08" db="EMBL/GenBank/DDBJ databases">
        <title>Sequencing the genomes of 1000 actinobacteria strains.</title>
        <authorList>
            <person name="Klenk H.-P."/>
        </authorList>
    </citation>
    <scope>NUCLEOTIDE SEQUENCE [LARGE SCALE GENOMIC DNA]</scope>
    <source>
        <strain evidence="1 2">DSM 45507</strain>
    </source>
</reference>
<protein>
    <submittedName>
        <fullName evidence="1">Uncharacterized protein</fullName>
    </submittedName>
</protein>
<evidence type="ECO:0000313" key="1">
    <source>
        <dbReference type="EMBL" id="MBB5784161.1"/>
    </source>
</evidence>
<keyword evidence="2" id="KW-1185">Reference proteome</keyword>
<dbReference type="Proteomes" id="UP000579153">
    <property type="component" value="Unassembled WGS sequence"/>
</dbReference>
<evidence type="ECO:0000313" key="2">
    <source>
        <dbReference type="Proteomes" id="UP000579153"/>
    </source>
</evidence>
<dbReference type="EMBL" id="JACHMB010000001">
    <property type="protein sequence ID" value="MBB5784161.1"/>
    <property type="molecule type" value="Genomic_DNA"/>
</dbReference>
<accession>A0A7W9GIG7</accession>
<name>A0A7W9GIG7_9ACTN</name>
<sequence>MARGTAGTNVIVRGRRTRARPRPRLARATVMDGVFGGRIDDRDHVLDGRSPR</sequence>